<organism evidence="2 3">
    <name type="scientific">Panicum miliaceum</name>
    <name type="common">Proso millet</name>
    <name type="synonym">Broomcorn millet</name>
    <dbReference type="NCBI Taxonomy" id="4540"/>
    <lineage>
        <taxon>Eukaryota</taxon>
        <taxon>Viridiplantae</taxon>
        <taxon>Streptophyta</taxon>
        <taxon>Embryophyta</taxon>
        <taxon>Tracheophyta</taxon>
        <taxon>Spermatophyta</taxon>
        <taxon>Magnoliopsida</taxon>
        <taxon>Liliopsida</taxon>
        <taxon>Poales</taxon>
        <taxon>Poaceae</taxon>
        <taxon>PACMAD clade</taxon>
        <taxon>Panicoideae</taxon>
        <taxon>Panicodae</taxon>
        <taxon>Paniceae</taxon>
        <taxon>Panicinae</taxon>
        <taxon>Panicum</taxon>
        <taxon>Panicum sect. Panicum</taxon>
    </lineage>
</organism>
<sequence length="71" mass="7553">MVVVAGGMDDDEVQGVQQGNGPAGRLNWTSAMSGFILRCFTELVGEGVKTDKGFNDVHLSKVASDLYEFTG</sequence>
<comment type="caution">
    <text evidence="2">The sequence shown here is derived from an EMBL/GenBank/DDBJ whole genome shotgun (WGS) entry which is preliminary data.</text>
</comment>
<dbReference type="OrthoDB" id="686674at2759"/>
<keyword evidence="3" id="KW-1185">Reference proteome</keyword>
<proteinExistence type="predicted"/>
<dbReference type="AlphaFoldDB" id="A0A3L6QVY8"/>
<gene>
    <name evidence="2" type="ORF">C2845_PM08G12840</name>
</gene>
<dbReference type="EMBL" id="PQIB02000010">
    <property type="protein sequence ID" value="RLM91362.1"/>
    <property type="molecule type" value="Genomic_DNA"/>
</dbReference>
<name>A0A3L6QVY8_PANMI</name>
<feature type="region of interest" description="Disordered" evidence="1">
    <location>
        <begin position="1"/>
        <end position="21"/>
    </location>
</feature>
<evidence type="ECO:0000313" key="3">
    <source>
        <dbReference type="Proteomes" id="UP000275267"/>
    </source>
</evidence>
<protein>
    <submittedName>
        <fullName evidence="2">Uncharacterized protein</fullName>
    </submittedName>
</protein>
<dbReference type="Proteomes" id="UP000275267">
    <property type="component" value="Unassembled WGS sequence"/>
</dbReference>
<evidence type="ECO:0000313" key="2">
    <source>
        <dbReference type="EMBL" id="RLM91362.1"/>
    </source>
</evidence>
<reference evidence="3" key="1">
    <citation type="journal article" date="2019" name="Nat. Commun.">
        <title>The genome of broomcorn millet.</title>
        <authorList>
            <person name="Zou C."/>
            <person name="Miki D."/>
            <person name="Li D."/>
            <person name="Tang Q."/>
            <person name="Xiao L."/>
            <person name="Rajput S."/>
            <person name="Deng P."/>
            <person name="Jia W."/>
            <person name="Huang R."/>
            <person name="Zhang M."/>
            <person name="Sun Y."/>
            <person name="Hu J."/>
            <person name="Fu X."/>
            <person name="Schnable P.S."/>
            <person name="Li F."/>
            <person name="Zhang H."/>
            <person name="Feng B."/>
            <person name="Zhu X."/>
            <person name="Liu R."/>
            <person name="Schnable J.C."/>
            <person name="Zhu J.-K."/>
            <person name="Zhang H."/>
        </authorList>
    </citation>
    <scope>NUCLEOTIDE SEQUENCE [LARGE SCALE GENOMIC DNA]</scope>
</reference>
<accession>A0A3L6QVY8</accession>
<evidence type="ECO:0000256" key="1">
    <source>
        <dbReference type="SAM" id="MobiDB-lite"/>
    </source>
</evidence>